<dbReference type="EMBL" id="SDIK01000094">
    <property type="protein sequence ID" value="TXJ58576.1"/>
    <property type="molecule type" value="Genomic_DNA"/>
</dbReference>
<accession>A0A5C8G9R1</accession>
<dbReference type="OrthoDB" id="1073159at2"/>
<reference evidence="4" key="1">
    <citation type="submission" date="2019-05" db="EMBL/GenBank/DDBJ databases">
        <title>Prevotella brunnea sp. nov., isolated from a wound of a patient.</title>
        <authorList>
            <person name="Buhl M."/>
        </authorList>
    </citation>
    <scope>NUCLEOTIDE SEQUENCE [LARGE SCALE GENOMIC DNA]</scope>
    <source>
        <strain evidence="4">A2672</strain>
    </source>
</reference>
<keyword evidence="2" id="KW-0472">Membrane</keyword>
<organism evidence="3 4">
    <name type="scientific">Prevotella brunnea</name>
    <dbReference type="NCBI Taxonomy" id="2508867"/>
    <lineage>
        <taxon>Bacteria</taxon>
        <taxon>Pseudomonadati</taxon>
        <taxon>Bacteroidota</taxon>
        <taxon>Bacteroidia</taxon>
        <taxon>Bacteroidales</taxon>
        <taxon>Prevotellaceae</taxon>
        <taxon>Prevotella</taxon>
    </lineage>
</organism>
<dbReference type="AlphaFoldDB" id="A0A5C8G9R1"/>
<evidence type="ECO:0000256" key="1">
    <source>
        <dbReference type="SAM" id="MobiDB-lite"/>
    </source>
</evidence>
<sequence length="141" mass="15246">MDSQPNKKPTYTVPVAICAAVLVFGSLLLAFLMATRDMAPPRKYEVDMSGSVIGIDTTSKIPVLTKEEAKEVEVKDHKKVDYVEPAPKADEENIPAPEPIIVPSTPPTVIEESAPAETKAPKTGEKAPKIEIKSPKVEPIE</sequence>
<protein>
    <submittedName>
        <fullName evidence="3">Uncharacterized protein</fullName>
    </submittedName>
</protein>
<feature type="transmembrane region" description="Helical" evidence="2">
    <location>
        <begin position="12"/>
        <end position="34"/>
    </location>
</feature>
<keyword evidence="2" id="KW-0812">Transmembrane</keyword>
<feature type="compositionally biased region" description="Pro residues" evidence="1">
    <location>
        <begin position="96"/>
        <end position="106"/>
    </location>
</feature>
<proteinExistence type="predicted"/>
<name>A0A5C8G9R1_9BACT</name>
<feature type="region of interest" description="Disordered" evidence="1">
    <location>
        <begin position="81"/>
        <end position="141"/>
    </location>
</feature>
<keyword evidence="2" id="KW-1133">Transmembrane helix</keyword>
<keyword evidence="4" id="KW-1185">Reference proteome</keyword>
<comment type="caution">
    <text evidence="3">The sequence shown here is derived from an EMBL/GenBank/DDBJ whole genome shotgun (WGS) entry which is preliminary data.</text>
</comment>
<evidence type="ECO:0000256" key="2">
    <source>
        <dbReference type="SAM" id="Phobius"/>
    </source>
</evidence>
<evidence type="ECO:0000313" key="4">
    <source>
        <dbReference type="Proteomes" id="UP000321612"/>
    </source>
</evidence>
<feature type="compositionally biased region" description="Basic and acidic residues" evidence="1">
    <location>
        <begin position="119"/>
        <end position="141"/>
    </location>
</feature>
<dbReference type="RefSeq" id="WP_147785800.1">
    <property type="nucleotide sequence ID" value="NZ_SDIK01000094.1"/>
</dbReference>
<feature type="compositionally biased region" description="Basic and acidic residues" evidence="1">
    <location>
        <begin position="81"/>
        <end position="91"/>
    </location>
</feature>
<evidence type="ECO:0000313" key="3">
    <source>
        <dbReference type="EMBL" id="TXJ58576.1"/>
    </source>
</evidence>
<dbReference type="Proteomes" id="UP000321612">
    <property type="component" value="Unassembled WGS sequence"/>
</dbReference>
<gene>
    <name evidence="3" type="ORF">ETF27_10440</name>
</gene>